<feature type="active site" description="Proton donor/acceptor" evidence="10">
    <location>
        <position position="295"/>
    </location>
</feature>
<feature type="region of interest" description="Interaction with histone H4 N-terminus" evidence="11">
    <location>
        <begin position="243"/>
        <end position="245"/>
    </location>
</feature>
<feature type="compositionally biased region" description="Basic and acidic residues" evidence="13">
    <location>
        <begin position="473"/>
        <end position="482"/>
    </location>
</feature>
<evidence type="ECO:0000259" key="14">
    <source>
        <dbReference type="Pfam" id="PF10394"/>
    </source>
</evidence>
<evidence type="ECO:0000313" key="16">
    <source>
        <dbReference type="Proteomes" id="UP000027361"/>
    </source>
</evidence>
<feature type="compositionally biased region" description="Acidic residues" evidence="13">
    <location>
        <begin position="94"/>
        <end position="110"/>
    </location>
</feature>
<dbReference type="InterPro" id="IPR016181">
    <property type="entry name" value="Acyl_CoA_acyltransferase"/>
</dbReference>
<comment type="similarity">
    <text evidence="2 9">Belongs to the HAT1 family.</text>
</comment>
<keyword evidence="6 9" id="KW-0539">Nucleus</keyword>
<evidence type="ECO:0000256" key="5">
    <source>
        <dbReference type="ARBA" id="ARBA00022679"/>
    </source>
</evidence>
<evidence type="ECO:0000256" key="2">
    <source>
        <dbReference type="ARBA" id="ARBA00010543"/>
    </source>
</evidence>
<evidence type="ECO:0000256" key="6">
    <source>
        <dbReference type="ARBA" id="ARBA00023242"/>
    </source>
</evidence>
<dbReference type="FunCoup" id="A0A066WHB3">
    <property type="interactions" value="631"/>
</dbReference>
<evidence type="ECO:0000256" key="8">
    <source>
        <dbReference type="ARBA" id="ARBA00048017"/>
    </source>
</evidence>
<feature type="domain" description="Histone acetyl transferase HAT1 N-terminal" evidence="14">
    <location>
        <begin position="4"/>
        <end position="204"/>
    </location>
</feature>
<accession>A0A066WHB3</accession>
<comment type="subcellular location">
    <subcellularLocation>
        <location evidence="9">Cytoplasm</location>
    </subcellularLocation>
    <subcellularLocation>
        <location evidence="1 9">Nucleus</location>
    </subcellularLocation>
</comment>
<dbReference type="GO" id="GO:0031509">
    <property type="term" value="P:subtelomeric heterochromatin formation"/>
    <property type="evidence" value="ECO:0007669"/>
    <property type="project" value="InterPro"/>
</dbReference>
<dbReference type="STRING" id="1037660.A0A066WHB3"/>
<dbReference type="GO" id="GO:0004402">
    <property type="term" value="F:histone acetyltransferase activity"/>
    <property type="evidence" value="ECO:0007669"/>
    <property type="project" value="UniProtKB-UniRule"/>
</dbReference>
<dbReference type="Gene3D" id="3.90.360.10">
    <property type="entry name" value="Histone acetyl transferase 1 (HAT1), N-terminal domain"/>
    <property type="match status" value="1"/>
</dbReference>
<evidence type="ECO:0000256" key="10">
    <source>
        <dbReference type="PIRSR" id="PIRSR038084-1"/>
    </source>
</evidence>
<protein>
    <recommendedName>
        <fullName evidence="4 9">Histone acetyltransferase type B catalytic subunit</fullName>
        <ecNumber evidence="3 9">2.3.1.48</ecNumber>
    </recommendedName>
</protein>
<dbReference type="InterPro" id="IPR013523">
    <property type="entry name" value="Hist_AcTrfase_HAT1_C"/>
</dbReference>
<dbReference type="SUPFAM" id="SSF55729">
    <property type="entry name" value="Acyl-CoA N-acyltransferases (Nat)"/>
    <property type="match status" value="1"/>
</dbReference>
<sequence length="489" mass="55085">MDEWSASSNGATTLRLIGAPGTCDAPFHPDFTYPIFGEAETIYGYQGLSIDLAFASGSLKPIVHVDWKKTNENTSAKVDNVKSTLTRFLPSGTVDEDEEEEQGEPGENDVLEAQSKEEMRKLIEEEVQKDAQFRPMGDRVASWFVTQRSVKGKGKKDSWTTTGTSASASSGGDRNFEVYRCTKDTQGFLQYLRRFRIFTLFFIEAASYIDEEEPGWEFFILFERVTTKGNSYSYHFAGFTSLYRFWTYPDTARIRLSQFLILPPYQKLSLGTCLYTVVHDHILRRGSSISELTVEDPSEIFDRLRDGADLKRLLSPSALKPPEEATSGASVRYEIIAKLVKEGKMRAPLDAAWSESLRKEYKIAPRQWARLLEMILLLLLSATQPGSGTYAQDIKAYRLQVKARLYRHNRDVLVQMSKDERIRKLQETYENLLEHDYADLVGVDVAPFLGGVTLPGEVDDDENGQAAGSRRSNGHDAADGPARKVARLT</sequence>
<evidence type="ECO:0000256" key="13">
    <source>
        <dbReference type="SAM" id="MobiDB-lite"/>
    </source>
</evidence>
<feature type="region of interest" description="Disordered" evidence="13">
    <location>
        <begin position="153"/>
        <end position="172"/>
    </location>
</feature>
<feature type="region of interest" description="Interaction with histone H4 N-terminus" evidence="11">
    <location>
        <begin position="38"/>
        <end position="40"/>
    </location>
</feature>
<evidence type="ECO:0000313" key="15">
    <source>
        <dbReference type="EMBL" id="KDN53357.1"/>
    </source>
</evidence>
<reference evidence="15 16" key="1">
    <citation type="submission" date="2014-05" db="EMBL/GenBank/DDBJ databases">
        <title>Draft genome sequence of a rare smut relative, Tilletiaria anomala UBC 951.</title>
        <authorList>
            <consortium name="DOE Joint Genome Institute"/>
            <person name="Toome M."/>
            <person name="Kuo A."/>
            <person name="Henrissat B."/>
            <person name="Lipzen A."/>
            <person name="Tritt A."/>
            <person name="Yoshinaga Y."/>
            <person name="Zane M."/>
            <person name="Barry K."/>
            <person name="Grigoriev I.V."/>
            <person name="Spatafora J.W."/>
            <person name="Aimea M.C."/>
        </authorList>
    </citation>
    <scope>NUCLEOTIDE SEQUENCE [LARGE SCALE GENOMIC DNA]</scope>
    <source>
        <strain evidence="15 16">UBC 951</strain>
    </source>
</reference>
<evidence type="ECO:0000256" key="9">
    <source>
        <dbReference type="PIRNR" id="PIRNR038084"/>
    </source>
</evidence>
<evidence type="ECO:0000256" key="3">
    <source>
        <dbReference type="ARBA" id="ARBA00013184"/>
    </source>
</evidence>
<dbReference type="Proteomes" id="UP000027361">
    <property type="component" value="Unassembled WGS sequence"/>
</dbReference>
<feature type="binding site" evidence="11">
    <location>
        <begin position="266"/>
        <end position="272"/>
    </location>
    <ligand>
        <name>acetyl-CoA</name>
        <dbReference type="ChEBI" id="CHEBI:57288"/>
    </ligand>
</feature>
<feature type="region of interest" description="Disordered" evidence="13">
    <location>
        <begin position="90"/>
        <end position="114"/>
    </location>
</feature>
<keyword evidence="7 9" id="KW-0012">Acyltransferase</keyword>
<dbReference type="RefSeq" id="XP_013246196.1">
    <property type="nucleotide sequence ID" value="XM_013390742.1"/>
</dbReference>
<dbReference type="GeneID" id="25263469"/>
<dbReference type="EMBL" id="JMSN01000002">
    <property type="protein sequence ID" value="KDN53357.1"/>
    <property type="molecule type" value="Genomic_DNA"/>
</dbReference>
<comment type="catalytic activity">
    <reaction evidence="8 9">
        <text>L-lysyl-[protein] + acetyl-CoA = N(6)-acetyl-L-lysyl-[protein] + CoA + H(+)</text>
        <dbReference type="Rhea" id="RHEA:45948"/>
        <dbReference type="Rhea" id="RHEA-COMP:9752"/>
        <dbReference type="Rhea" id="RHEA-COMP:10731"/>
        <dbReference type="ChEBI" id="CHEBI:15378"/>
        <dbReference type="ChEBI" id="CHEBI:29969"/>
        <dbReference type="ChEBI" id="CHEBI:57287"/>
        <dbReference type="ChEBI" id="CHEBI:57288"/>
        <dbReference type="ChEBI" id="CHEBI:61930"/>
        <dbReference type="EC" id="2.3.1.48"/>
    </reaction>
</comment>
<dbReference type="OrthoDB" id="10253098at2759"/>
<feature type="compositionally biased region" description="Low complexity" evidence="13">
    <location>
        <begin position="160"/>
        <end position="172"/>
    </location>
</feature>
<comment type="subunit">
    <text evidence="9">Component of the HAT-B complex composed of at least HAT1 and HAT2. The HAT-B complex binds to histone H4 tail.</text>
</comment>
<dbReference type="OMA" id="WTCDAND"/>
<dbReference type="HOGENOM" id="CLU_036024_2_1_1"/>
<evidence type="ECO:0000256" key="1">
    <source>
        <dbReference type="ARBA" id="ARBA00004123"/>
    </source>
</evidence>
<keyword evidence="5 9" id="KW-0808">Transferase</keyword>
<comment type="function">
    <text evidence="9">Catalytic component of the histone acetylase B (HAT-B) complex. Has intrinsic substrate specificity that modifies lysine in recognition sequence GXGKXG. Involved in DNA double-strand break repair.</text>
</comment>
<dbReference type="AlphaFoldDB" id="A0A066WHB3"/>
<gene>
    <name evidence="15" type="ORF">K437DRAFT_253050</name>
</gene>
<dbReference type="Gene3D" id="1.10.10.390">
    <property type="match status" value="1"/>
</dbReference>
<dbReference type="Gene3D" id="3.40.630.30">
    <property type="match status" value="1"/>
</dbReference>
<dbReference type="Pfam" id="PF10394">
    <property type="entry name" value="Hat1_N"/>
    <property type="match status" value="1"/>
</dbReference>
<keyword evidence="16" id="KW-1185">Reference proteome</keyword>
<dbReference type="EC" id="2.3.1.48" evidence="3 9"/>
<evidence type="ECO:0000256" key="4">
    <source>
        <dbReference type="ARBA" id="ARBA00021268"/>
    </source>
</evidence>
<feature type="region of interest" description="Disordered" evidence="13">
    <location>
        <begin position="456"/>
        <end position="489"/>
    </location>
</feature>
<evidence type="ECO:0000256" key="11">
    <source>
        <dbReference type="PIRSR" id="PIRSR038084-2"/>
    </source>
</evidence>
<dbReference type="GO" id="GO:0005737">
    <property type="term" value="C:cytoplasm"/>
    <property type="evidence" value="ECO:0007669"/>
    <property type="project" value="UniProtKB-SubCell"/>
</dbReference>
<dbReference type="PANTHER" id="PTHR12046">
    <property type="entry name" value="HISTONE ACETYLTRANSFERASE TYPE B CATALYTIC SUBUNIT"/>
    <property type="match status" value="1"/>
</dbReference>
<dbReference type="PIRSF" id="PIRSF038084">
    <property type="entry name" value="HAT-B_cat"/>
    <property type="match status" value="1"/>
</dbReference>
<feature type="site" description="Interaction with histone H4 N-terminus" evidence="12">
    <location>
        <position position="216"/>
    </location>
</feature>
<dbReference type="GO" id="GO:0042393">
    <property type="term" value="F:histone binding"/>
    <property type="evidence" value="ECO:0007669"/>
    <property type="project" value="InterPro"/>
</dbReference>
<proteinExistence type="inferred from homology"/>
<dbReference type="InterPro" id="IPR019467">
    <property type="entry name" value="Hat1_N"/>
</dbReference>
<keyword evidence="9" id="KW-0963">Cytoplasm</keyword>
<evidence type="ECO:0000256" key="7">
    <source>
        <dbReference type="ARBA" id="ARBA00023315"/>
    </source>
</evidence>
<dbReference type="GO" id="GO:0000781">
    <property type="term" value="C:chromosome, telomeric region"/>
    <property type="evidence" value="ECO:0007669"/>
    <property type="project" value="GOC"/>
</dbReference>
<dbReference type="InterPro" id="IPR037113">
    <property type="entry name" value="Hat1_N_sf"/>
</dbReference>
<dbReference type="InterPro" id="IPR017380">
    <property type="entry name" value="Hist_AcTrfase_B-typ_cat-su"/>
</dbReference>
<dbReference type="InParanoid" id="A0A066WHB3"/>
<organism evidence="15 16">
    <name type="scientific">Tilletiaria anomala (strain ATCC 24038 / CBS 436.72 / UBC 951)</name>
    <dbReference type="NCBI Taxonomy" id="1037660"/>
    <lineage>
        <taxon>Eukaryota</taxon>
        <taxon>Fungi</taxon>
        <taxon>Dikarya</taxon>
        <taxon>Basidiomycota</taxon>
        <taxon>Ustilaginomycotina</taxon>
        <taxon>Exobasidiomycetes</taxon>
        <taxon>Georgefischeriales</taxon>
        <taxon>Tilletiariaceae</taxon>
        <taxon>Tilletiaria</taxon>
    </lineage>
</organism>
<feature type="binding site" evidence="11">
    <location>
        <begin position="259"/>
        <end position="261"/>
    </location>
    <ligand>
        <name>acetyl-CoA</name>
        <dbReference type="ChEBI" id="CHEBI:57288"/>
    </ligand>
</feature>
<dbReference type="GO" id="GO:0005634">
    <property type="term" value="C:nucleus"/>
    <property type="evidence" value="ECO:0007669"/>
    <property type="project" value="UniProtKB-SubCell"/>
</dbReference>
<name>A0A066WHB3_TILAU</name>
<dbReference type="Pfam" id="PF21184">
    <property type="entry name" value="HAT1_C_fung"/>
    <property type="match status" value="1"/>
</dbReference>
<comment type="caution">
    <text evidence="15">The sequence shown here is derived from an EMBL/GenBank/DDBJ whole genome shotgun (WGS) entry which is preliminary data.</text>
</comment>
<evidence type="ECO:0000256" key="12">
    <source>
        <dbReference type="PIRSR" id="PIRSR038084-3"/>
    </source>
</evidence>